<evidence type="ECO:0000313" key="9">
    <source>
        <dbReference type="EMBL" id="PAV20925.1"/>
    </source>
</evidence>
<evidence type="ECO:0000256" key="5">
    <source>
        <dbReference type="ARBA" id="ARBA00023242"/>
    </source>
</evidence>
<dbReference type="Proteomes" id="UP000217199">
    <property type="component" value="Unassembled WGS sequence"/>
</dbReference>
<proteinExistence type="inferred from homology"/>
<dbReference type="STRING" id="2282107.A0A286UN84"/>
<dbReference type="InterPro" id="IPR041664">
    <property type="entry name" value="AAA_16"/>
</dbReference>
<evidence type="ECO:0000259" key="8">
    <source>
        <dbReference type="Pfam" id="PF14629"/>
    </source>
</evidence>
<keyword evidence="4" id="KW-0238">DNA-binding</keyword>
<evidence type="ECO:0000256" key="6">
    <source>
        <dbReference type="SAM" id="MobiDB-lite"/>
    </source>
</evidence>
<dbReference type="InParanoid" id="A0A286UN84"/>
<gene>
    <name evidence="9" type="ORF">PNOK_0355200</name>
</gene>
<dbReference type="EMBL" id="NBII01000003">
    <property type="protein sequence ID" value="PAV20925.1"/>
    <property type="molecule type" value="Genomic_DNA"/>
</dbReference>
<feature type="domain" description="Orc1-like AAA ATPase" evidence="7">
    <location>
        <begin position="238"/>
        <end position="389"/>
    </location>
</feature>
<feature type="region of interest" description="Disordered" evidence="6">
    <location>
        <begin position="114"/>
        <end position="186"/>
    </location>
</feature>
<dbReference type="Pfam" id="PF14629">
    <property type="entry name" value="ORC4_C"/>
    <property type="match status" value="1"/>
</dbReference>
<evidence type="ECO:0000256" key="2">
    <source>
        <dbReference type="ARBA" id="ARBA00005334"/>
    </source>
</evidence>
<feature type="region of interest" description="Disordered" evidence="6">
    <location>
        <begin position="1"/>
        <end position="73"/>
    </location>
</feature>
<evidence type="ECO:0000259" key="7">
    <source>
        <dbReference type="Pfam" id="PF13191"/>
    </source>
</evidence>
<dbReference type="FunCoup" id="A0A286UN84">
    <property type="interactions" value="69"/>
</dbReference>
<evidence type="ECO:0000256" key="4">
    <source>
        <dbReference type="ARBA" id="ARBA00023125"/>
    </source>
</evidence>
<name>A0A286UN84_9AGAM</name>
<keyword evidence="5" id="KW-0539">Nucleus</keyword>
<feature type="domain" description="Origin recognition complex subunit 4 C-terminal" evidence="8">
    <location>
        <begin position="448"/>
        <end position="577"/>
    </location>
</feature>
<dbReference type="GO" id="GO:0006270">
    <property type="term" value="P:DNA replication initiation"/>
    <property type="evidence" value="ECO:0007669"/>
    <property type="project" value="TreeGrafter"/>
</dbReference>
<dbReference type="Pfam" id="PF13191">
    <property type="entry name" value="AAA_16"/>
    <property type="match status" value="1"/>
</dbReference>
<dbReference type="InterPro" id="IPR016527">
    <property type="entry name" value="ORC4"/>
</dbReference>
<comment type="similarity">
    <text evidence="2">Belongs to the ORC4 family.</text>
</comment>
<dbReference type="GO" id="GO:0005664">
    <property type="term" value="C:nuclear origin of replication recognition complex"/>
    <property type="evidence" value="ECO:0007669"/>
    <property type="project" value="TreeGrafter"/>
</dbReference>
<dbReference type="SUPFAM" id="SSF52540">
    <property type="entry name" value="P-loop containing nucleoside triphosphate hydrolases"/>
    <property type="match status" value="1"/>
</dbReference>
<dbReference type="InterPro" id="IPR027417">
    <property type="entry name" value="P-loop_NTPase"/>
</dbReference>
<comment type="caution">
    <text evidence="9">The sequence shown here is derived from an EMBL/GenBank/DDBJ whole genome shotgun (WGS) entry which is preliminary data.</text>
</comment>
<keyword evidence="10" id="KW-1185">Reference proteome</keyword>
<keyword evidence="3" id="KW-0235">DNA replication</keyword>
<accession>A0A286UN84</accession>
<dbReference type="AlphaFoldDB" id="A0A286UN84"/>
<protein>
    <submittedName>
        <fullName evidence="9">Uncharacterized protein</fullName>
    </submittedName>
</protein>
<feature type="compositionally biased region" description="Polar residues" evidence="6">
    <location>
        <begin position="137"/>
        <end position="151"/>
    </location>
</feature>
<feature type="compositionally biased region" description="Polar residues" evidence="6">
    <location>
        <begin position="165"/>
        <end position="186"/>
    </location>
</feature>
<dbReference type="OrthoDB" id="343623at2759"/>
<evidence type="ECO:0000256" key="3">
    <source>
        <dbReference type="ARBA" id="ARBA00022705"/>
    </source>
</evidence>
<evidence type="ECO:0000256" key="1">
    <source>
        <dbReference type="ARBA" id="ARBA00004123"/>
    </source>
</evidence>
<dbReference type="Gene3D" id="3.40.50.300">
    <property type="entry name" value="P-loop containing nucleotide triphosphate hydrolases"/>
    <property type="match status" value="1"/>
</dbReference>
<dbReference type="GO" id="GO:0003688">
    <property type="term" value="F:DNA replication origin binding"/>
    <property type="evidence" value="ECO:0007669"/>
    <property type="project" value="TreeGrafter"/>
</dbReference>
<sequence>MPKRKILESTIVPATPTKRSKRTTTSSSILQNDSEKSPSKRRRNTTVKNATEPNLDVETPKTRRIRNKPAEKVDENVSLKEGIMKRIDATILEDDELNIVPGINSFEQDLLDPYETPKKKRGRKKKVTTEDGGLDLRTQTTTAQRESSPSPSKRRVVTKKPTPSAGMQPSEPKSPTKCSQPKSSNVSIEHTNVLPTHLPNHLYGCLEIQKLAILNAIDSPPLLEDKASGKESHVNTTTLQQLSDLLSGSIEREEGNSCLIIGPAGSGKTKIMNMALEKFKDEYRPIVIRLDGQVQYTDRLAMREISRQVIEQTGNKNFGNIDPEDDEDNPFDNYQENVTLSLPPSHLPSLIANLPALSRPVVVILDAFNIFTEQPRQALLYCLLDTVQACRSGMGQHGLAVIGLTSRVDVVNLLEKRVKSRFSHRMFRTASMHNVDDWISILERCLHASKETYSLPDEWISLWKRSIKVFLDDRLVKETLRDRFGISRDIRSLLRIFTNIVVHLTPSSPFLTQDMLKDGAKSQFASSRAARLMKLKYPSLALLIAAQHARTAGHDSFTFEMLYDAFVTQVRTSSAAPVMLGGGGIGMANVGRRVMAGALEELDFIRYRSTVEREDVKLTIERVGQTSLKKWFGKAQ</sequence>
<feature type="region of interest" description="Disordered" evidence="6">
    <location>
        <begin position="314"/>
        <end position="334"/>
    </location>
</feature>
<dbReference type="PANTHER" id="PTHR12087:SF0">
    <property type="entry name" value="ORIGIN RECOGNITION COMPLEX SUBUNIT 4"/>
    <property type="match status" value="1"/>
</dbReference>
<reference evidence="9 10" key="1">
    <citation type="journal article" date="2017" name="Mol. Ecol.">
        <title>Comparative and population genomic landscape of Phellinus noxius: A hypervariable fungus causing root rot in trees.</title>
        <authorList>
            <person name="Chung C.L."/>
            <person name="Lee T.J."/>
            <person name="Akiba M."/>
            <person name="Lee H.H."/>
            <person name="Kuo T.H."/>
            <person name="Liu D."/>
            <person name="Ke H.M."/>
            <person name="Yokoi T."/>
            <person name="Roa M.B."/>
            <person name="Lu M.J."/>
            <person name="Chang Y.Y."/>
            <person name="Ann P.J."/>
            <person name="Tsai J.N."/>
            <person name="Chen C.Y."/>
            <person name="Tzean S.S."/>
            <person name="Ota Y."/>
            <person name="Hattori T."/>
            <person name="Sahashi N."/>
            <person name="Liou R.F."/>
            <person name="Kikuchi T."/>
            <person name="Tsai I.J."/>
        </authorList>
    </citation>
    <scope>NUCLEOTIDE SEQUENCE [LARGE SCALE GENOMIC DNA]</scope>
    <source>
        <strain evidence="9 10">FFPRI411160</strain>
    </source>
</reference>
<comment type="subcellular location">
    <subcellularLocation>
        <location evidence="1">Nucleus</location>
    </subcellularLocation>
</comment>
<evidence type="ECO:0000313" key="10">
    <source>
        <dbReference type="Proteomes" id="UP000217199"/>
    </source>
</evidence>
<dbReference type="PANTHER" id="PTHR12087">
    <property type="entry name" value="ORIGIN RECOGNITION COMPLEX SUBUNIT 4"/>
    <property type="match status" value="1"/>
</dbReference>
<organism evidence="9 10">
    <name type="scientific">Pyrrhoderma noxium</name>
    <dbReference type="NCBI Taxonomy" id="2282107"/>
    <lineage>
        <taxon>Eukaryota</taxon>
        <taxon>Fungi</taxon>
        <taxon>Dikarya</taxon>
        <taxon>Basidiomycota</taxon>
        <taxon>Agaricomycotina</taxon>
        <taxon>Agaricomycetes</taxon>
        <taxon>Hymenochaetales</taxon>
        <taxon>Hymenochaetaceae</taxon>
        <taxon>Pyrrhoderma</taxon>
    </lineage>
</organism>
<dbReference type="InterPro" id="IPR032705">
    <property type="entry name" value="ORC4_C"/>
</dbReference>